<feature type="transmembrane region" description="Helical" evidence="8">
    <location>
        <begin position="455"/>
        <end position="473"/>
    </location>
</feature>
<organism evidence="10 11">
    <name type="scientific">Chlorella sorokiniana</name>
    <name type="common">Freshwater green alga</name>
    <dbReference type="NCBI Taxonomy" id="3076"/>
    <lineage>
        <taxon>Eukaryota</taxon>
        <taxon>Viridiplantae</taxon>
        <taxon>Chlorophyta</taxon>
        <taxon>core chlorophytes</taxon>
        <taxon>Trebouxiophyceae</taxon>
        <taxon>Chlorellales</taxon>
        <taxon>Chlorellaceae</taxon>
        <taxon>Chlorella clade</taxon>
        <taxon>Chlorella</taxon>
    </lineage>
</organism>
<feature type="transmembrane region" description="Helical" evidence="8">
    <location>
        <begin position="148"/>
        <end position="174"/>
    </location>
</feature>
<feature type="transmembrane region" description="Helical" evidence="8">
    <location>
        <begin position="194"/>
        <end position="216"/>
    </location>
</feature>
<feature type="transmembrane region" description="Helical" evidence="8">
    <location>
        <begin position="421"/>
        <end position="443"/>
    </location>
</feature>
<feature type="transmembrane region" description="Helical" evidence="8">
    <location>
        <begin position="395"/>
        <end position="415"/>
    </location>
</feature>
<reference evidence="10 11" key="1">
    <citation type="journal article" date="2018" name="Plant J.">
        <title>Genome sequences of Chlorella sorokiniana UTEX 1602 and Micractinium conductrix SAG 241.80: implications to maltose excretion by a green alga.</title>
        <authorList>
            <person name="Arriola M.B."/>
            <person name="Velmurugan N."/>
            <person name="Zhang Y."/>
            <person name="Plunkett M.H."/>
            <person name="Hondzo H."/>
            <person name="Barney B.M."/>
        </authorList>
    </citation>
    <scope>NUCLEOTIDE SEQUENCE [LARGE SCALE GENOMIC DNA]</scope>
    <source>
        <strain evidence="11">UTEX 1602</strain>
    </source>
</reference>
<keyword evidence="4 8" id="KW-0812">Transmembrane</keyword>
<dbReference type="PANTHER" id="PTHR22950">
    <property type="entry name" value="AMINO ACID TRANSPORTER"/>
    <property type="match status" value="1"/>
</dbReference>
<feature type="transmembrane region" description="Helical" evidence="8">
    <location>
        <begin position="345"/>
        <end position="374"/>
    </location>
</feature>
<feature type="domain" description="Amino acid transporter transmembrane" evidence="9">
    <location>
        <begin position="70"/>
        <end position="444"/>
    </location>
</feature>
<comment type="subcellular location">
    <subcellularLocation>
        <location evidence="1">Membrane</location>
        <topology evidence="1">Multi-pass membrane protein</topology>
    </subcellularLocation>
</comment>
<evidence type="ECO:0000256" key="1">
    <source>
        <dbReference type="ARBA" id="ARBA00004141"/>
    </source>
</evidence>
<keyword evidence="6 8" id="KW-1133">Transmembrane helix</keyword>
<proteinExistence type="inferred from homology"/>
<evidence type="ECO:0000256" key="4">
    <source>
        <dbReference type="ARBA" id="ARBA00022692"/>
    </source>
</evidence>
<comment type="caution">
    <text evidence="10">The sequence shown here is derived from an EMBL/GenBank/DDBJ whole genome shotgun (WGS) entry which is preliminary data.</text>
</comment>
<evidence type="ECO:0000313" key="11">
    <source>
        <dbReference type="Proteomes" id="UP000239899"/>
    </source>
</evidence>
<feature type="transmembrane region" description="Helical" evidence="8">
    <location>
        <begin position="262"/>
        <end position="283"/>
    </location>
</feature>
<keyword evidence="7 8" id="KW-0472">Membrane</keyword>
<dbReference type="OrthoDB" id="508788at2759"/>
<dbReference type="AlphaFoldDB" id="A0A2P6TFM5"/>
<feature type="transmembrane region" description="Helical" evidence="8">
    <location>
        <begin position="95"/>
        <end position="123"/>
    </location>
</feature>
<dbReference type="InterPro" id="IPR013057">
    <property type="entry name" value="AA_transpt_TM"/>
</dbReference>
<accession>A0A2P6TFM5</accession>
<sequence>MSTSPDYRWLEEPLLQTPVQPRQQAAYGSGRGKQLAAGSHDPEAAVAAPLDGSWRLATEVFEEPPVQYKQSSLWDTTVNLTNAILGAGMLAFPRAYAGLGILGGGAMTVAVAVMTYASIAVMLRPTERTRKLTYAAVMEHEWGRWAGVAVRFSIVVGSAGFLVLYLIVLADLLVGSEDYSGIIPDLWPQLPDPLPWYLGRTAMLTWATLLVAPALCPKTLGGVAPISIFKIACSFLCKLPDIRLLPDPSFFGDGLWERLKNVVAVIPVIMTAFVCQMSIHPLVSDLRDYTPRRMRTAVGWSMVLSGTTYATIGVSGFMVFGRAVQGDVLSNLNIDDVAAIMGGNVGAAMAFVATVKVAMAISMVLSFPITIWPMREDIIEMLAHSLGSSTQLSPAAYYTLTYTSLLVIYLVAVVIQSAYSVVGIVGATCGTTMGFMFPGMLALRDPQGGAAYKAFGWGLLAAGTVLFAVGVTAS</sequence>
<evidence type="ECO:0000256" key="6">
    <source>
        <dbReference type="ARBA" id="ARBA00022989"/>
    </source>
</evidence>
<evidence type="ECO:0000259" key="9">
    <source>
        <dbReference type="Pfam" id="PF01490"/>
    </source>
</evidence>
<protein>
    <submittedName>
        <fullName evidence="10">Sodium-coupled neutral amino acid transporter 6</fullName>
    </submittedName>
</protein>
<evidence type="ECO:0000256" key="7">
    <source>
        <dbReference type="ARBA" id="ARBA00023136"/>
    </source>
</evidence>
<feature type="transmembrane region" description="Helical" evidence="8">
    <location>
        <begin position="223"/>
        <end position="242"/>
    </location>
</feature>
<evidence type="ECO:0000313" key="10">
    <source>
        <dbReference type="EMBL" id="PRW32918.1"/>
    </source>
</evidence>
<comment type="similarity">
    <text evidence="2">Belongs to the amino acid/polyamine transporter 2 family.</text>
</comment>
<evidence type="ECO:0000256" key="2">
    <source>
        <dbReference type="ARBA" id="ARBA00008066"/>
    </source>
</evidence>
<keyword evidence="11" id="KW-1185">Reference proteome</keyword>
<gene>
    <name evidence="10" type="ORF">C2E21_8161</name>
</gene>
<evidence type="ECO:0000256" key="8">
    <source>
        <dbReference type="SAM" id="Phobius"/>
    </source>
</evidence>
<dbReference type="STRING" id="3076.A0A2P6TFM5"/>
<dbReference type="Pfam" id="PF01490">
    <property type="entry name" value="Aa_trans"/>
    <property type="match status" value="1"/>
</dbReference>
<keyword evidence="3" id="KW-0813">Transport</keyword>
<dbReference type="PANTHER" id="PTHR22950:SF458">
    <property type="entry name" value="SODIUM-COUPLED NEUTRAL AMINO ACID TRANSPORTER 11-RELATED"/>
    <property type="match status" value="1"/>
</dbReference>
<name>A0A2P6TFM5_CHLSO</name>
<feature type="transmembrane region" description="Helical" evidence="8">
    <location>
        <begin position="303"/>
        <end position="325"/>
    </location>
</feature>
<dbReference type="Proteomes" id="UP000239899">
    <property type="component" value="Unassembled WGS sequence"/>
</dbReference>
<evidence type="ECO:0000256" key="3">
    <source>
        <dbReference type="ARBA" id="ARBA00022448"/>
    </source>
</evidence>
<dbReference type="GO" id="GO:0016020">
    <property type="term" value="C:membrane"/>
    <property type="evidence" value="ECO:0007669"/>
    <property type="project" value="UniProtKB-SubCell"/>
</dbReference>
<keyword evidence="5" id="KW-0029">Amino-acid transport</keyword>
<dbReference type="GO" id="GO:0015179">
    <property type="term" value="F:L-amino acid transmembrane transporter activity"/>
    <property type="evidence" value="ECO:0007669"/>
    <property type="project" value="TreeGrafter"/>
</dbReference>
<evidence type="ECO:0000256" key="5">
    <source>
        <dbReference type="ARBA" id="ARBA00022970"/>
    </source>
</evidence>
<dbReference type="EMBL" id="LHPG02000018">
    <property type="protein sequence ID" value="PRW32918.1"/>
    <property type="molecule type" value="Genomic_DNA"/>
</dbReference>